<organism evidence="1 2">
    <name type="scientific">Bionectria ochroleuca</name>
    <name type="common">Gliocladium roseum</name>
    <dbReference type="NCBI Taxonomy" id="29856"/>
    <lineage>
        <taxon>Eukaryota</taxon>
        <taxon>Fungi</taxon>
        <taxon>Dikarya</taxon>
        <taxon>Ascomycota</taxon>
        <taxon>Pezizomycotina</taxon>
        <taxon>Sordariomycetes</taxon>
        <taxon>Hypocreomycetidae</taxon>
        <taxon>Hypocreales</taxon>
        <taxon>Bionectriaceae</taxon>
        <taxon>Clonostachys</taxon>
    </lineage>
</organism>
<accession>A0ABY6V1R7</accession>
<reference evidence="1 2" key="1">
    <citation type="submission" date="2019-06" db="EMBL/GenBank/DDBJ databases">
        <authorList>
            <person name="Broberg M."/>
        </authorList>
    </citation>
    <scope>NUCLEOTIDE SEQUENCE [LARGE SCALE GENOMIC DNA]</scope>
</reference>
<evidence type="ECO:0000313" key="1">
    <source>
        <dbReference type="EMBL" id="VUC37071.1"/>
    </source>
</evidence>
<protein>
    <submittedName>
        <fullName evidence="1">Uncharacterized protein</fullName>
    </submittedName>
</protein>
<evidence type="ECO:0000313" key="2">
    <source>
        <dbReference type="Proteomes" id="UP000766486"/>
    </source>
</evidence>
<sequence>MSGNDKYRDIFGPLLKIDEGALVKLGSRVAQKEFQLPKSGGKVTARLIGSFNIVPIVRLDHGLKLFIRVPAMGWGDGFASSALGQSLRSYRATIDLILEKTAIPVATVFEVDESPNNEI</sequence>
<gene>
    <name evidence="1" type="ORF">CLO192961_LOCUS462839</name>
</gene>
<dbReference type="Proteomes" id="UP000766486">
    <property type="component" value="Unassembled WGS sequence"/>
</dbReference>
<dbReference type="EMBL" id="CABFNS010000936">
    <property type="protein sequence ID" value="VUC37071.1"/>
    <property type="molecule type" value="Genomic_DNA"/>
</dbReference>
<keyword evidence="2" id="KW-1185">Reference proteome</keyword>
<comment type="caution">
    <text evidence="1">The sequence shown here is derived from an EMBL/GenBank/DDBJ whole genome shotgun (WGS) entry which is preliminary data.</text>
</comment>
<name>A0ABY6V1R7_BIOOC</name>
<proteinExistence type="predicted"/>